<comment type="caution">
    <text evidence="6">The sequence shown here is derived from an EMBL/GenBank/DDBJ whole genome shotgun (WGS) entry which is preliminary data.</text>
</comment>
<evidence type="ECO:0000313" key="7">
    <source>
        <dbReference type="Proteomes" id="UP000198336"/>
    </source>
</evidence>
<dbReference type="PROSITE" id="PS51257">
    <property type="entry name" value="PROKAR_LIPOPROTEIN"/>
    <property type="match status" value="1"/>
</dbReference>
<dbReference type="GO" id="GO:0020037">
    <property type="term" value="F:heme binding"/>
    <property type="evidence" value="ECO:0007669"/>
    <property type="project" value="InterPro"/>
</dbReference>
<evidence type="ECO:0000259" key="5">
    <source>
        <dbReference type="PROSITE" id="PS51007"/>
    </source>
</evidence>
<evidence type="ECO:0000313" key="6">
    <source>
        <dbReference type="EMBL" id="OXA99137.1"/>
    </source>
</evidence>
<dbReference type="GO" id="GO:0009055">
    <property type="term" value="F:electron transfer activity"/>
    <property type="evidence" value="ECO:0007669"/>
    <property type="project" value="InterPro"/>
</dbReference>
<evidence type="ECO:0000256" key="4">
    <source>
        <dbReference type="PROSITE-ProRule" id="PRU00433"/>
    </source>
</evidence>
<dbReference type="Pfam" id="PF06537">
    <property type="entry name" value="DHOR"/>
    <property type="match status" value="1"/>
</dbReference>
<dbReference type="InterPro" id="IPR010538">
    <property type="entry name" value="DHOR"/>
</dbReference>
<accession>A0A226HXU1</accession>
<keyword evidence="2 4" id="KW-0479">Metal-binding</keyword>
<reference evidence="6 7" key="1">
    <citation type="submission" date="2016-11" db="EMBL/GenBank/DDBJ databases">
        <title>Whole genomes of Flavobacteriaceae.</title>
        <authorList>
            <person name="Stine C."/>
            <person name="Li C."/>
            <person name="Tadesse D."/>
        </authorList>
    </citation>
    <scope>NUCLEOTIDE SEQUENCE [LARGE SCALE GENOMIC DNA]</scope>
    <source>
        <strain evidence="6 7">CCUG 59446</strain>
    </source>
</reference>
<dbReference type="GO" id="GO:0004130">
    <property type="term" value="F:cytochrome-c peroxidase activity"/>
    <property type="evidence" value="ECO:0007669"/>
    <property type="project" value="TreeGrafter"/>
</dbReference>
<keyword evidence="1 4" id="KW-0349">Heme</keyword>
<dbReference type="InterPro" id="IPR009056">
    <property type="entry name" value="Cyt_c-like_dom"/>
</dbReference>
<feature type="domain" description="Cytochrome c" evidence="5">
    <location>
        <begin position="335"/>
        <end position="467"/>
    </location>
</feature>
<dbReference type="RefSeq" id="WP_089054519.1">
    <property type="nucleotide sequence ID" value="NZ_MUHA01000016.1"/>
</dbReference>
<keyword evidence="3 4" id="KW-0408">Iron</keyword>
<dbReference type="PANTHER" id="PTHR30600">
    <property type="entry name" value="CYTOCHROME C PEROXIDASE-RELATED"/>
    <property type="match status" value="1"/>
</dbReference>
<dbReference type="InterPro" id="IPR051395">
    <property type="entry name" value="Cytochrome_c_Peroxidase/MauG"/>
</dbReference>
<proteinExistence type="predicted"/>
<dbReference type="PIRSF" id="PIRSF028099">
    <property type="entry name" value="DUF1111"/>
    <property type="match status" value="1"/>
</dbReference>
<evidence type="ECO:0000256" key="3">
    <source>
        <dbReference type="ARBA" id="ARBA00023004"/>
    </source>
</evidence>
<dbReference type="Gene3D" id="1.10.760.10">
    <property type="entry name" value="Cytochrome c-like domain"/>
    <property type="match status" value="1"/>
</dbReference>
<name>A0A226HXU1_9FLAO</name>
<evidence type="ECO:0000256" key="1">
    <source>
        <dbReference type="ARBA" id="ARBA00022617"/>
    </source>
</evidence>
<dbReference type="InterPro" id="IPR036909">
    <property type="entry name" value="Cyt_c-like_dom_sf"/>
</dbReference>
<sequence length="467" mass="50548">MKNYIKVLVVLVGVLILSCSKNDEEHYILLTAEEGEQFSGGETTVFNKSEEAFGFSALNLTFEEDADFAIGNSFFRQNWVTAPASTTARDGVGPFFNAISCSSCHFKDGRGRAPLVAGETGHGLLLRLSIPGIDGNGGNLPDPIYGGQLQDGAVLGQTIEGKISIVYQSITETFADGTIVVLQKPSYQINTLGHGPLASNLQVSPRVANQMIGMGLLEAIPESTLLGFADENDINKDGISGKLNYVHDVASNSKKVGRFGWKANQPSVRQQVAGAFLGDMGITTSLFPNENAPFGVDLTAIANGGTPEISDLNFERVVLYSSTLAVPARRNYTEQNVLKGKKKFETIGCVSCHIPKMQTGNNHSIAALRNQTIRPYTDLLLHDMGTDLADNTPDFEATGKEWRTQPLWGIGLIKTVNNHTNLMHDGRAKSVTEAILWHGGEAKSAKDKFKKLTALERSELLEFINSL</sequence>
<dbReference type="EMBL" id="MUHA01000016">
    <property type="protein sequence ID" value="OXA99137.1"/>
    <property type="molecule type" value="Genomic_DNA"/>
</dbReference>
<dbReference type="PANTHER" id="PTHR30600:SF4">
    <property type="entry name" value="CYTOCHROME C DOMAIN-CONTAINING PROTEIN"/>
    <property type="match status" value="1"/>
</dbReference>
<dbReference type="GO" id="GO:0046872">
    <property type="term" value="F:metal ion binding"/>
    <property type="evidence" value="ECO:0007669"/>
    <property type="project" value="UniProtKB-KW"/>
</dbReference>
<gene>
    <name evidence="6" type="ORF">B0A75_11970</name>
</gene>
<dbReference type="PROSITE" id="PS51007">
    <property type="entry name" value="CYTC"/>
    <property type="match status" value="1"/>
</dbReference>
<protein>
    <submittedName>
        <fullName evidence="6">Thiol oxidoreductase</fullName>
    </submittedName>
</protein>
<keyword evidence="7" id="KW-1185">Reference proteome</keyword>
<dbReference type="Proteomes" id="UP000198336">
    <property type="component" value="Unassembled WGS sequence"/>
</dbReference>
<dbReference type="SUPFAM" id="SSF46626">
    <property type="entry name" value="Cytochrome c"/>
    <property type="match status" value="1"/>
</dbReference>
<evidence type="ECO:0000256" key="2">
    <source>
        <dbReference type="ARBA" id="ARBA00022723"/>
    </source>
</evidence>
<organism evidence="6 7">
    <name type="scientific">Flavobacterium oncorhynchi</name>
    <dbReference type="NCBI Taxonomy" id="728056"/>
    <lineage>
        <taxon>Bacteria</taxon>
        <taxon>Pseudomonadati</taxon>
        <taxon>Bacteroidota</taxon>
        <taxon>Flavobacteriia</taxon>
        <taxon>Flavobacteriales</taxon>
        <taxon>Flavobacteriaceae</taxon>
        <taxon>Flavobacterium</taxon>
    </lineage>
</organism>
<dbReference type="AlphaFoldDB" id="A0A226HXU1"/>